<dbReference type="HOGENOM" id="CLU_1122604_0_0_2"/>
<dbReference type="KEGG" id="nph:NP_5092A"/>
<evidence type="ECO:0000256" key="3">
    <source>
        <dbReference type="SAM" id="MobiDB-lite"/>
    </source>
</evidence>
<dbReference type="GO" id="GO:0051782">
    <property type="term" value="P:negative regulation of cell division"/>
    <property type="evidence" value="ECO:0007669"/>
    <property type="project" value="TreeGrafter"/>
</dbReference>
<dbReference type="Proteomes" id="UP000002698">
    <property type="component" value="Chromosome"/>
</dbReference>
<reference evidence="5 6" key="1">
    <citation type="journal article" date="2005" name="Genome Res.">
        <title>Living with two extremes: conclusions from the genome sequence of Natronomonas pharaonis.</title>
        <authorList>
            <person name="Falb M."/>
            <person name="Pfeiffer F."/>
            <person name="Palm P."/>
            <person name="Rodewald K."/>
            <person name="Hickmann V."/>
            <person name="Tittor J."/>
            <person name="Oesterhelt D."/>
        </authorList>
    </citation>
    <scope>NUCLEOTIDE SEQUENCE [LARGE SCALE GENOMIC DNA]</scope>
    <source>
        <strain evidence="6">ATCC 35678 / DSM 2160 / CIP 103997 / JCM 8858 / NBRC 14720 / NCIMB 2260 / Gabara</strain>
    </source>
</reference>
<dbReference type="GO" id="GO:0005524">
    <property type="term" value="F:ATP binding"/>
    <property type="evidence" value="ECO:0007669"/>
    <property type="project" value="UniProtKB-KW"/>
</dbReference>
<protein>
    <submittedName>
        <fullName evidence="5">ParA domain protein</fullName>
    </submittedName>
</protein>
<dbReference type="InterPro" id="IPR027417">
    <property type="entry name" value="P-loop_NTPase"/>
</dbReference>
<dbReference type="InterPro" id="IPR025669">
    <property type="entry name" value="AAA_dom"/>
</dbReference>
<sequence>MNGTTAAFVGATGGAGTTRLTLECGHLLASAGHDTAVFDAAYATQGLADHVSGRIDTDVTALCLGDERLEAALYDQQLQGAGRLAVCPARAPFERFARAKRPEAAEAFEDQVDAAARQFDYVLVDTPPVAGNQAVAAVNAAEAVAVVCDADRAADAVPRMRDRLADVGAEPDATVVTHATAHEEGDVTVPPFEADKPGSDEDAPGYPALVDVVNTVTEASVPEPEAEGVLDRLVP</sequence>
<dbReference type="AlphaFoldDB" id="A0A1U7EZC6"/>
<dbReference type="GO" id="GO:0005829">
    <property type="term" value="C:cytosol"/>
    <property type="evidence" value="ECO:0007669"/>
    <property type="project" value="TreeGrafter"/>
</dbReference>
<keyword evidence="2" id="KW-0067">ATP-binding</keyword>
<dbReference type="InterPro" id="IPR050625">
    <property type="entry name" value="ParA/MinD_ATPase"/>
</dbReference>
<dbReference type="EnsemblBacteria" id="CAI50637">
    <property type="protein sequence ID" value="CAI50637"/>
    <property type="gene ID" value="NP_5092A"/>
</dbReference>
<dbReference type="EMBL" id="CR936257">
    <property type="protein sequence ID" value="CAI50637.1"/>
    <property type="molecule type" value="Genomic_DNA"/>
</dbReference>
<dbReference type="GeneID" id="3702251"/>
<organism evidence="5 6">
    <name type="scientific">Natronomonas pharaonis (strain ATCC 35678 / DSM 2160 / CIP 103997 / JCM 8858 / NBRC 14720 / NCIMB 2260 / Gabara)</name>
    <name type="common">Halobacterium pharaonis</name>
    <dbReference type="NCBI Taxonomy" id="348780"/>
    <lineage>
        <taxon>Archaea</taxon>
        <taxon>Methanobacteriati</taxon>
        <taxon>Methanobacteriota</taxon>
        <taxon>Stenosarchaea group</taxon>
        <taxon>Halobacteria</taxon>
        <taxon>Halobacteriales</taxon>
        <taxon>Natronomonadaceae</taxon>
        <taxon>Natronomonas</taxon>
    </lineage>
</organism>
<dbReference type="Gene3D" id="3.40.50.300">
    <property type="entry name" value="P-loop containing nucleotide triphosphate hydrolases"/>
    <property type="match status" value="1"/>
</dbReference>
<evidence type="ECO:0000259" key="4">
    <source>
        <dbReference type="Pfam" id="PF13614"/>
    </source>
</evidence>
<dbReference type="eggNOG" id="arCOG07866">
    <property type="taxonomic scope" value="Archaea"/>
</dbReference>
<dbReference type="OrthoDB" id="313523at2157"/>
<evidence type="ECO:0000313" key="5">
    <source>
        <dbReference type="EMBL" id="CAI50637.1"/>
    </source>
</evidence>
<feature type="region of interest" description="Disordered" evidence="3">
    <location>
        <begin position="183"/>
        <end position="205"/>
    </location>
</feature>
<gene>
    <name evidence="5" type="primary">parA4</name>
    <name evidence="5" type="ordered locus">NP_5092A</name>
</gene>
<feature type="domain" description="AAA" evidence="4">
    <location>
        <begin position="7"/>
        <end position="152"/>
    </location>
</feature>
<accession>A0A1U7EZC6</accession>
<keyword evidence="6" id="KW-1185">Reference proteome</keyword>
<dbReference type="STRING" id="348780.NP_5092A"/>
<dbReference type="PANTHER" id="PTHR43384">
    <property type="entry name" value="SEPTUM SITE-DETERMINING PROTEIN MIND HOMOLOG, CHLOROPLASTIC-RELATED"/>
    <property type="match status" value="1"/>
</dbReference>
<evidence type="ECO:0000256" key="2">
    <source>
        <dbReference type="ARBA" id="ARBA00022840"/>
    </source>
</evidence>
<name>A0A1U7EZC6_NATPD</name>
<evidence type="ECO:0000313" key="6">
    <source>
        <dbReference type="Proteomes" id="UP000002698"/>
    </source>
</evidence>
<keyword evidence="1" id="KW-0547">Nucleotide-binding</keyword>
<dbReference type="SUPFAM" id="SSF52540">
    <property type="entry name" value="P-loop containing nucleoside triphosphate hydrolases"/>
    <property type="match status" value="1"/>
</dbReference>
<dbReference type="Pfam" id="PF13614">
    <property type="entry name" value="AAA_31"/>
    <property type="match status" value="1"/>
</dbReference>
<dbReference type="PANTHER" id="PTHR43384:SF6">
    <property type="entry name" value="SEPTUM SITE-DETERMINING PROTEIN MIND HOMOLOG, CHLOROPLASTIC"/>
    <property type="match status" value="1"/>
</dbReference>
<dbReference type="GO" id="GO:0009898">
    <property type="term" value="C:cytoplasmic side of plasma membrane"/>
    <property type="evidence" value="ECO:0007669"/>
    <property type="project" value="TreeGrafter"/>
</dbReference>
<dbReference type="RefSeq" id="WP_011324247.1">
    <property type="nucleotide sequence ID" value="NC_007426.1"/>
</dbReference>
<evidence type="ECO:0000256" key="1">
    <source>
        <dbReference type="ARBA" id="ARBA00022741"/>
    </source>
</evidence>
<dbReference type="GO" id="GO:0016887">
    <property type="term" value="F:ATP hydrolysis activity"/>
    <property type="evidence" value="ECO:0007669"/>
    <property type="project" value="TreeGrafter"/>
</dbReference>
<proteinExistence type="predicted"/>